<feature type="transmembrane region" description="Helical" evidence="1">
    <location>
        <begin position="13"/>
        <end position="32"/>
    </location>
</feature>
<evidence type="ECO:0000313" key="4">
    <source>
        <dbReference type="Proteomes" id="UP000276603"/>
    </source>
</evidence>
<keyword evidence="1" id="KW-1133">Transmembrane helix</keyword>
<dbReference type="Proteomes" id="UP000276603">
    <property type="component" value="Unassembled WGS sequence"/>
</dbReference>
<comment type="caution">
    <text evidence="3">The sequence shown here is derived from an EMBL/GenBank/DDBJ whole genome shotgun (WGS) entry which is preliminary data.</text>
</comment>
<feature type="domain" description="PH" evidence="2">
    <location>
        <begin position="2"/>
        <end position="147"/>
    </location>
</feature>
<keyword evidence="4" id="KW-1185">Reference proteome</keyword>
<dbReference type="EMBL" id="RBCJ01000005">
    <property type="protein sequence ID" value="RKN77813.1"/>
    <property type="molecule type" value="Genomic_DNA"/>
</dbReference>
<dbReference type="Pfam" id="PF26566">
    <property type="entry name" value="PH_40"/>
    <property type="match status" value="1"/>
</dbReference>
<gene>
    <name evidence="3" type="ORF">D7Z94_21470</name>
</gene>
<proteinExistence type="predicted"/>
<feature type="transmembrane region" description="Helical" evidence="1">
    <location>
        <begin position="44"/>
        <end position="67"/>
    </location>
</feature>
<reference evidence="3 4" key="1">
    <citation type="submission" date="2018-10" db="EMBL/GenBank/DDBJ databases">
        <title>Ulvibacterium marinum gen. nov., sp. nov., a novel marine bacterium of the family Flavobacteriaceae, isolated from a culture of the green alga Ulva prolifera.</title>
        <authorList>
            <person name="Zhang Z."/>
        </authorList>
    </citation>
    <scope>NUCLEOTIDE SEQUENCE [LARGE SCALE GENOMIC DNA]</scope>
    <source>
        <strain evidence="3 4">CCMM003</strain>
    </source>
</reference>
<dbReference type="AlphaFoldDB" id="A0A3B0BWS7"/>
<evidence type="ECO:0000313" key="3">
    <source>
        <dbReference type="EMBL" id="RKN77813.1"/>
    </source>
</evidence>
<keyword evidence="1" id="KW-0812">Transmembrane</keyword>
<evidence type="ECO:0000256" key="1">
    <source>
        <dbReference type="SAM" id="Phobius"/>
    </source>
</evidence>
<sequence length="176" mass="21305">MTYSIDYQKKRKYFYRFLIIIFLVDSGIALIIGNNDQLDDNKLLSLLIGLLGFTFVFYLFPLIILYFNYLNRNKNYVLTVVNDSKMIYNDTRNRKEFLISDVKCLEMHLSKTVFENRMRWFFWDELFYYRLVLKEGDTFIISCLLSDNIHQYFSKSQIKKVKRLFPIIKTERTVKS</sequence>
<accession>A0A3B0BWS7</accession>
<protein>
    <recommendedName>
        <fullName evidence="2">PH domain-containing protein</fullName>
    </recommendedName>
</protein>
<dbReference type="InterPro" id="IPR058916">
    <property type="entry name" value="PH_40"/>
</dbReference>
<evidence type="ECO:0000259" key="2">
    <source>
        <dbReference type="Pfam" id="PF26566"/>
    </source>
</evidence>
<keyword evidence="1" id="KW-0472">Membrane</keyword>
<organism evidence="3 4">
    <name type="scientific">Ulvibacterium marinum</name>
    <dbReference type="NCBI Taxonomy" id="2419782"/>
    <lineage>
        <taxon>Bacteria</taxon>
        <taxon>Pseudomonadati</taxon>
        <taxon>Bacteroidota</taxon>
        <taxon>Flavobacteriia</taxon>
        <taxon>Flavobacteriales</taxon>
        <taxon>Flavobacteriaceae</taxon>
        <taxon>Ulvibacterium</taxon>
    </lineage>
</organism>
<name>A0A3B0BWS7_9FLAO</name>